<name>A0A644W253_9ZZZZ</name>
<comment type="caution">
    <text evidence="3">The sequence shown here is derived from an EMBL/GenBank/DDBJ whole genome shotgun (WGS) entry which is preliminary data.</text>
</comment>
<protein>
    <recommendedName>
        <fullName evidence="2">Restriction endonuclease type IV Mrr domain-containing protein</fullName>
    </recommendedName>
</protein>
<evidence type="ECO:0000256" key="1">
    <source>
        <dbReference type="SAM" id="MobiDB-lite"/>
    </source>
</evidence>
<sequence>MRVLGITSARIDEYTKVGDVQQINGRNSTRVTVTMYHEKLHEHKSLTSPDIYTLKEKIKTQAYKWSEKWQAVEKKQQAALIKQRSMTEKENAIEEARRRTIEAAESFEQLDNILMDSITINNVLDWESLKRKDKFPEIPPQKSQKQRRLDYPQKPDRESAEFTPSLNFFQKLIGSMREKKIQEFEEKYKQAISLWYKQTTEIDSVNQKNEKDYNDMLKKWENAILEHEKNKNIFYQERDAFNEKIEQIKKDYFSGTLEAIIYCCEIILDRSNYPEYFPKDYELEYNPETKILIIEYELPSIDVFPKIKEVKFNATSKAYKETYITNNQLNARYDDTIYKIALRTIHELFESDVIDAYEAVSFNGWVKAVNKATGVEENNCILSLHVTKKEFQKIELANIDPKACFKNLKGVASSKLSSLTPVKPILQIEKTDRRFVESYEVANMLENSTNLAAMDWEDFEHLIRELFEKEFESGGGEVKITQASRDGGVDAVAFDPDPIRGGKIVIQAKRYTNTVGVSAVRDLYGTILNEGATKGILVSTADYGPDAYEFAKGKPITLLNGSNLLHLLEKHGHHAKIDIREAKKILSEKNETSSF</sequence>
<dbReference type="GO" id="GO:0009307">
    <property type="term" value="P:DNA restriction-modification system"/>
    <property type="evidence" value="ECO:0007669"/>
    <property type="project" value="InterPro"/>
</dbReference>
<dbReference type="PANTHER" id="PTHR30015">
    <property type="entry name" value="MRR RESTRICTION SYSTEM PROTEIN"/>
    <property type="match status" value="1"/>
</dbReference>
<evidence type="ECO:0000259" key="2">
    <source>
        <dbReference type="Pfam" id="PF04471"/>
    </source>
</evidence>
<dbReference type="EMBL" id="VSSQ01000527">
    <property type="protein sequence ID" value="MPL96802.1"/>
    <property type="molecule type" value="Genomic_DNA"/>
</dbReference>
<feature type="domain" description="Restriction endonuclease type IV Mrr" evidence="2">
    <location>
        <begin position="452"/>
        <end position="568"/>
    </location>
</feature>
<dbReference type="PANTHER" id="PTHR30015:SF7">
    <property type="entry name" value="TYPE IV METHYL-DIRECTED RESTRICTION ENZYME ECOKMRR"/>
    <property type="match status" value="1"/>
</dbReference>
<feature type="compositionally biased region" description="Basic and acidic residues" evidence="1">
    <location>
        <begin position="147"/>
        <end position="160"/>
    </location>
</feature>
<organism evidence="3">
    <name type="scientific">bioreactor metagenome</name>
    <dbReference type="NCBI Taxonomy" id="1076179"/>
    <lineage>
        <taxon>unclassified sequences</taxon>
        <taxon>metagenomes</taxon>
        <taxon>ecological metagenomes</taxon>
    </lineage>
</organism>
<dbReference type="GO" id="GO:0003677">
    <property type="term" value="F:DNA binding"/>
    <property type="evidence" value="ECO:0007669"/>
    <property type="project" value="InterPro"/>
</dbReference>
<dbReference type="InterPro" id="IPR052906">
    <property type="entry name" value="Type_IV_Methyl-Rstrct_Enzyme"/>
</dbReference>
<dbReference type="InterPro" id="IPR011856">
    <property type="entry name" value="tRNA_endonuc-like_dom_sf"/>
</dbReference>
<dbReference type="Gene3D" id="3.40.1350.10">
    <property type="match status" value="1"/>
</dbReference>
<reference evidence="3" key="1">
    <citation type="submission" date="2019-08" db="EMBL/GenBank/DDBJ databases">
        <authorList>
            <person name="Kucharzyk K."/>
            <person name="Murdoch R.W."/>
            <person name="Higgins S."/>
            <person name="Loffler F."/>
        </authorList>
    </citation>
    <scope>NUCLEOTIDE SEQUENCE</scope>
</reference>
<proteinExistence type="predicted"/>
<dbReference type="GO" id="GO:0015666">
    <property type="term" value="F:restriction endodeoxyribonuclease activity"/>
    <property type="evidence" value="ECO:0007669"/>
    <property type="project" value="TreeGrafter"/>
</dbReference>
<dbReference type="InterPro" id="IPR011335">
    <property type="entry name" value="Restrct_endonuc-II-like"/>
</dbReference>
<dbReference type="InterPro" id="IPR007560">
    <property type="entry name" value="Restrct_endonuc_IV_Mrr"/>
</dbReference>
<feature type="region of interest" description="Disordered" evidence="1">
    <location>
        <begin position="135"/>
        <end position="160"/>
    </location>
</feature>
<accession>A0A644W253</accession>
<dbReference type="SUPFAM" id="SSF52980">
    <property type="entry name" value="Restriction endonuclease-like"/>
    <property type="match status" value="1"/>
</dbReference>
<gene>
    <name evidence="3" type="ORF">SDC9_42985</name>
</gene>
<dbReference type="Pfam" id="PF04471">
    <property type="entry name" value="Mrr_cat"/>
    <property type="match status" value="1"/>
</dbReference>
<dbReference type="AlphaFoldDB" id="A0A644W253"/>
<evidence type="ECO:0000313" key="3">
    <source>
        <dbReference type="EMBL" id="MPL96802.1"/>
    </source>
</evidence>